<evidence type="ECO:0000256" key="1">
    <source>
        <dbReference type="SAM" id="MobiDB-lite"/>
    </source>
</evidence>
<evidence type="ECO:0000259" key="2">
    <source>
        <dbReference type="Pfam" id="PF04773"/>
    </source>
</evidence>
<reference evidence="4" key="1">
    <citation type="submission" date="2015-07" db="EMBL/GenBank/DDBJ databases">
        <title>Complete genome sequence and phylogenetic analysis of Limnochorda pilosa.</title>
        <authorList>
            <person name="Watanabe M."/>
            <person name="Kojima H."/>
            <person name="Fukui M."/>
        </authorList>
    </citation>
    <scope>NUCLEOTIDE SEQUENCE [LARGE SCALE GENOMIC DNA]</scope>
    <source>
        <strain evidence="4">HC45</strain>
    </source>
</reference>
<protein>
    <recommendedName>
        <fullName evidence="2">FecR protein domain-containing protein</fullName>
    </recommendedName>
</protein>
<dbReference type="PANTHER" id="PTHR38731">
    <property type="entry name" value="LIPL45-RELATED LIPOPROTEIN-RELATED"/>
    <property type="match status" value="1"/>
</dbReference>
<dbReference type="Gene3D" id="2.60.120.1440">
    <property type="match status" value="1"/>
</dbReference>
<organism evidence="3 4">
    <name type="scientific">Limnochorda pilosa</name>
    <dbReference type="NCBI Taxonomy" id="1555112"/>
    <lineage>
        <taxon>Bacteria</taxon>
        <taxon>Bacillati</taxon>
        <taxon>Bacillota</taxon>
        <taxon>Limnochordia</taxon>
        <taxon>Limnochordales</taxon>
        <taxon>Limnochordaceae</taxon>
        <taxon>Limnochorda</taxon>
    </lineage>
</organism>
<dbReference type="EMBL" id="AP014924">
    <property type="protein sequence ID" value="BAS26913.1"/>
    <property type="molecule type" value="Genomic_DNA"/>
</dbReference>
<dbReference type="InterPro" id="IPR006860">
    <property type="entry name" value="FecR"/>
</dbReference>
<dbReference type="Proteomes" id="UP000065807">
    <property type="component" value="Chromosome"/>
</dbReference>
<reference evidence="4" key="2">
    <citation type="journal article" date="2016" name="Int. J. Syst. Evol. Microbiol.">
        <title>Complete genome sequence and cell structure of Limnochorda pilosa, a Gram-negative spore-former within the phylum Firmicutes.</title>
        <authorList>
            <person name="Watanabe M."/>
            <person name="Kojima H."/>
            <person name="Fukui M."/>
        </authorList>
    </citation>
    <scope>NUCLEOTIDE SEQUENCE [LARGE SCALE GENOMIC DNA]</scope>
    <source>
        <strain evidence="4">HC45</strain>
    </source>
</reference>
<feature type="domain" description="FecR protein" evidence="2">
    <location>
        <begin position="139"/>
        <end position="194"/>
    </location>
</feature>
<evidence type="ECO:0000313" key="4">
    <source>
        <dbReference type="Proteomes" id="UP000065807"/>
    </source>
</evidence>
<dbReference type="AlphaFoldDB" id="A0A0K2SIH9"/>
<keyword evidence="4" id="KW-1185">Reference proteome</keyword>
<proteinExistence type="predicted"/>
<dbReference type="KEGG" id="lpil:LIP_1056"/>
<feature type="region of interest" description="Disordered" evidence="1">
    <location>
        <begin position="252"/>
        <end position="292"/>
    </location>
</feature>
<sequence>MYRDSNRRPGRIGLLLLVVVLAAAAVVAGAKGAGEDGAPGEPASMARVDRLRGKVEWRPDGASRWEPASPGMVLSLGDWVRTVGKGSFVEIAYPAQQARLLVEADTLLQVGGSYRSIPEAATGASRGEEGVPAFRAALLRVGALWAEVASRVSRVLRFEIATPTAVAGVRGTQFRLEVDEDGGTRLLVREGLVELATPSGKVLVGAGEEASTNGGGLRVRGRVTDSLSNLAREADDTVDEWTERLMRAGDAVVPDTDSLLGEGPEALSDEVPSDTPVLSDDEASNDDVLPEE</sequence>
<gene>
    <name evidence="3" type="ORF">LIP_1056</name>
</gene>
<dbReference type="OrthoDB" id="2888245at2"/>
<accession>A0A0K2SIH9</accession>
<dbReference type="RefSeq" id="WP_158509561.1">
    <property type="nucleotide sequence ID" value="NZ_AP014924.1"/>
</dbReference>
<feature type="compositionally biased region" description="Acidic residues" evidence="1">
    <location>
        <begin position="279"/>
        <end position="292"/>
    </location>
</feature>
<evidence type="ECO:0000313" key="3">
    <source>
        <dbReference type="EMBL" id="BAS26913.1"/>
    </source>
</evidence>
<dbReference type="Pfam" id="PF04773">
    <property type="entry name" value="FecR"/>
    <property type="match status" value="1"/>
</dbReference>
<name>A0A0K2SIH9_LIMPI</name>